<dbReference type="Proteomes" id="UP000237105">
    <property type="component" value="Unassembled WGS sequence"/>
</dbReference>
<keyword evidence="2" id="KW-1185">Reference proteome</keyword>
<reference evidence="2" key="1">
    <citation type="submission" date="2016-06" db="EMBL/GenBank/DDBJ databases">
        <title>Parallel loss of symbiosis genes in relatives of nitrogen-fixing non-legume Parasponia.</title>
        <authorList>
            <person name="Van Velzen R."/>
            <person name="Holmer R."/>
            <person name="Bu F."/>
            <person name="Rutten L."/>
            <person name="Van Zeijl A."/>
            <person name="Liu W."/>
            <person name="Santuari L."/>
            <person name="Cao Q."/>
            <person name="Sharma T."/>
            <person name="Shen D."/>
            <person name="Roswanjaya Y."/>
            <person name="Wardhani T."/>
            <person name="Kalhor M.S."/>
            <person name="Jansen J."/>
            <person name="Van den Hoogen J."/>
            <person name="Gungor B."/>
            <person name="Hartog M."/>
            <person name="Hontelez J."/>
            <person name="Verver J."/>
            <person name="Yang W.-C."/>
            <person name="Schijlen E."/>
            <person name="Repin R."/>
            <person name="Schilthuizen M."/>
            <person name="Schranz E."/>
            <person name="Heidstra R."/>
            <person name="Miyata K."/>
            <person name="Fedorova E."/>
            <person name="Kohlen W."/>
            <person name="Bisseling T."/>
            <person name="Smit S."/>
            <person name="Geurts R."/>
        </authorList>
    </citation>
    <scope>NUCLEOTIDE SEQUENCE [LARGE SCALE GENOMIC DNA]</scope>
    <source>
        <strain evidence="2">cv. WU1-14</strain>
    </source>
</reference>
<dbReference type="EMBL" id="JXTB01000209">
    <property type="protein sequence ID" value="PON53226.1"/>
    <property type="molecule type" value="Genomic_DNA"/>
</dbReference>
<dbReference type="OrthoDB" id="10392081at2759"/>
<evidence type="ECO:0000313" key="2">
    <source>
        <dbReference type="Proteomes" id="UP000237105"/>
    </source>
</evidence>
<protein>
    <submittedName>
        <fullName evidence="1">Uncharacterized protein</fullName>
    </submittedName>
</protein>
<accession>A0A2P5BWR3</accession>
<proteinExistence type="predicted"/>
<name>A0A2P5BWR3_PARAD</name>
<gene>
    <name evidence="1" type="ORF">PanWU01x14_203390</name>
</gene>
<dbReference type="AlphaFoldDB" id="A0A2P5BWR3"/>
<evidence type="ECO:0000313" key="1">
    <source>
        <dbReference type="EMBL" id="PON53226.1"/>
    </source>
</evidence>
<comment type="caution">
    <text evidence="1">The sequence shown here is derived from an EMBL/GenBank/DDBJ whole genome shotgun (WGS) entry which is preliminary data.</text>
</comment>
<feature type="non-terminal residue" evidence="1">
    <location>
        <position position="1"/>
    </location>
</feature>
<organism evidence="1 2">
    <name type="scientific">Parasponia andersonii</name>
    <name type="common">Sponia andersonii</name>
    <dbReference type="NCBI Taxonomy" id="3476"/>
    <lineage>
        <taxon>Eukaryota</taxon>
        <taxon>Viridiplantae</taxon>
        <taxon>Streptophyta</taxon>
        <taxon>Embryophyta</taxon>
        <taxon>Tracheophyta</taxon>
        <taxon>Spermatophyta</taxon>
        <taxon>Magnoliopsida</taxon>
        <taxon>eudicotyledons</taxon>
        <taxon>Gunneridae</taxon>
        <taxon>Pentapetalae</taxon>
        <taxon>rosids</taxon>
        <taxon>fabids</taxon>
        <taxon>Rosales</taxon>
        <taxon>Cannabaceae</taxon>
        <taxon>Parasponia</taxon>
    </lineage>
</organism>
<sequence>TNISITIDIFIIISKRLGKVIIAVGKVYSLWVWVGINQRLTPPKIQRLWRVFCGPLFSLSSMLQTKPPLGMASSNRAREDGEVCLSTGFLGGGLW</sequence>